<accession>A0A433QJ66</accession>
<keyword evidence="2" id="KW-1185">Reference proteome</keyword>
<evidence type="ECO:0000313" key="1">
    <source>
        <dbReference type="EMBL" id="RUS29761.1"/>
    </source>
</evidence>
<protein>
    <submittedName>
        <fullName evidence="1">Uncharacterized protein</fullName>
    </submittedName>
</protein>
<name>A0A433QJ66_9FUNG</name>
<dbReference type="Proteomes" id="UP000274822">
    <property type="component" value="Unassembled WGS sequence"/>
</dbReference>
<sequence length="195" mass="22538">MYYGNQAAIPRVNSATITRNRSNAPSLLRRRTGMCSVERTGSARRRNRPAFHWVLRVPHYNDDLSEEQSTFSMEIRRLKKFSRRSRNGVIFYSSKPSVFTPKRYDQSTAHIPLVDLIVEPLPPLIPVILGPFDDRSAPFRDELLSRSPDPRLDSVTFGVEMNDASDAAFAEVRRFDWHLQIAEYESRVRGLGRNW</sequence>
<comment type="caution">
    <text evidence="1">The sequence shown here is derived from an EMBL/GenBank/DDBJ whole genome shotgun (WGS) entry which is preliminary data.</text>
</comment>
<dbReference type="AlphaFoldDB" id="A0A433QJ66"/>
<gene>
    <name evidence="1" type="ORF">BC938DRAFT_480281</name>
</gene>
<dbReference type="EMBL" id="RBNJ01004728">
    <property type="protein sequence ID" value="RUS29761.1"/>
    <property type="molecule type" value="Genomic_DNA"/>
</dbReference>
<reference evidence="1 2" key="1">
    <citation type="journal article" date="2018" name="New Phytol.">
        <title>Phylogenomics of Endogonaceae and evolution of mycorrhizas within Mucoromycota.</title>
        <authorList>
            <person name="Chang Y."/>
            <person name="Desiro A."/>
            <person name="Na H."/>
            <person name="Sandor L."/>
            <person name="Lipzen A."/>
            <person name="Clum A."/>
            <person name="Barry K."/>
            <person name="Grigoriev I.V."/>
            <person name="Martin F.M."/>
            <person name="Stajich J.E."/>
            <person name="Smith M.E."/>
            <person name="Bonito G."/>
            <person name="Spatafora J.W."/>
        </authorList>
    </citation>
    <scope>NUCLEOTIDE SEQUENCE [LARGE SCALE GENOMIC DNA]</scope>
    <source>
        <strain evidence="1 2">AD002</strain>
    </source>
</reference>
<organism evidence="1 2">
    <name type="scientific">Jimgerdemannia flammicorona</name>
    <dbReference type="NCBI Taxonomy" id="994334"/>
    <lineage>
        <taxon>Eukaryota</taxon>
        <taxon>Fungi</taxon>
        <taxon>Fungi incertae sedis</taxon>
        <taxon>Mucoromycota</taxon>
        <taxon>Mucoromycotina</taxon>
        <taxon>Endogonomycetes</taxon>
        <taxon>Endogonales</taxon>
        <taxon>Endogonaceae</taxon>
        <taxon>Jimgerdemannia</taxon>
    </lineage>
</organism>
<proteinExistence type="predicted"/>
<evidence type="ECO:0000313" key="2">
    <source>
        <dbReference type="Proteomes" id="UP000274822"/>
    </source>
</evidence>